<dbReference type="GeneID" id="25900686"/>
<feature type="compositionally biased region" description="Acidic residues" evidence="1">
    <location>
        <begin position="955"/>
        <end position="976"/>
    </location>
</feature>
<dbReference type="SUPFAM" id="SSF74853">
    <property type="entry name" value="Lamin A/C globular tail domain"/>
    <property type="match status" value="1"/>
</dbReference>
<name>A0A0L0GHD2_9EUKA</name>
<feature type="compositionally biased region" description="Acidic residues" evidence="1">
    <location>
        <begin position="925"/>
        <end position="947"/>
    </location>
</feature>
<evidence type="ECO:0000313" key="4">
    <source>
        <dbReference type="Proteomes" id="UP000054560"/>
    </source>
</evidence>
<reference evidence="3 4" key="1">
    <citation type="submission" date="2011-02" db="EMBL/GenBank/DDBJ databases">
        <title>The Genome Sequence of Sphaeroforma arctica JP610.</title>
        <authorList>
            <consortium name="The Broad Institute Genome Sequencing Platform"/>
            <person name="Russ C."/>
            <person name="Cuomo C."/>
            <person name="Young S.K."/>
            <person name="Zeng Q."/>
            <person name="Gargeya S."/>
            <person name="Alvarado L."/>
            <person name="Berlin A."/>
            <person name="Chapman S.B."/>
            <person name="Chen Z."/>
            <person name="Freedman E."/>
            <person name="Gellesch M."/>
            <person name="Goldberg J."/>
            <person name="Griggs A."/>
            <person name="Gujja S."/>
            <person name="Heilman E."/>
            <person name="Heiman D."/>
            <person name="Howarth C."/>
            <person name="Mehta T."/>
            <person name="Neiman D."/>
            <person name="Pearson M."/>
            <person name="Roberts A."/>
            <person name="Saif S."/>
            <person name="Shea T."/>
            <person name="Shenoy N."/>
            <person name="Sisk P."/>
            <person name="Stolte C."/>
            <person name="Sykes S."/>
            <person name="White J."/>
            <person name="Yandava C."/>
            <person name="Burger G."/>
            <person name="Gray M.W."/>
            <person name="Holland P.W.H."/>
            <person name="King N."/>
            <person name="Lang F.B.F."/>
            <person name="Roger A.J."/>
            <person name="Ruiz-Trillo I."/>
            <person name="Haas B."/>
            <person name="Nusbaum C."/>
            <person name="Birren B."/>
        </authorList>
    </citation>
    <scope>NUCLEOTIDE SEQUENCE [LARGE SCALE GENOMIC DNA]</scope>
    <source>
        <strain evidence="3 4">JP610</strain>
    </source>
</reference>
<gene>
    <name evidence="3" type="ORF">SARC_00182</name>
</gene>
<feature type="region of interest" description="Disordered" evidence="1">
    <location>
        <begin position="919"/>
        <end position="976"/>
    </location>
</feature>
<evidence type="ECO:0000256" key="2">
    <source>
        <dbReference type="SAM" id="SignalP"/>
    </source>
</evidence>
<sequence length="976" mass="110074">MGVVQNVLVALASTQITQITLAASLLSTTNVVNSTKAIGNATDSTQTGVQAIENTNDNWTSSENITANANSRPVNQILVEQHKLNTGNQTIEKNQTASTDFNNITASNGAAGKSDQFNTTIDKIGEDTMLTETDNITTNGNASAVTNIANTAEYIRLSEVNSKSLDWVELFNPSNYNINLTGAFLIGRKSSQIYSFKGDCGEIGAGMYMLLVDSDTTNTEYSNKDCMLDFGIKSSGSLSLFDIGGNLMDTTSWQDTAYVSGHSWARNSVGQWQTTSTQTPFFKNIFTDEITMPAAVDLTAGLADRNLAYVQNPPFGSVTNVNVFVHEWSSSCTCNQFQEAHNDEKCGCSWTDVQEDRTGTDLRKIVMPCSVSIDVDGVPEFWYKNVFDGNSTVLQPHLEENCNIAVRGGFTRHETIKSYNIKFSKTTLPSTWRGLERLNMVKTPWEEMNGALTATLFEQFSKMNGFVGMRTTVANLTVTVVDQDTGNVLRVENQGRYVLMENWDEDALDRHGLAARNSNGDREDAHLYKLNSFDFTWISPVYDNMAPFVDETDEVAMAEFEVHLEAKDSKNNTKLYYTLMALNQMTNISFVDAIHKHFDLENLAQWLAVNIACGDSDHQGKNQYIYSSEGTDVWYFTPWDYDACWDVVMDNGPPSVSVSLYNSHYLFRNIMFWPELRDKFYPALKAKLTELRQGVFERFTIEQLLTKNAEVIVPFMQKGQTDRDLLYRKPYNYEPTANQTFSPYINNADKSPLNNTMGQYDFVMEAMDNYTMSDPPPTCFGEIKVRTIESEDTQFNIQLWPLFSPVDHRMDTIITFYKNHPDFNTYGNGDEEHTIFDYRFWAPPYEDIVYDHYVSQSISNSTEMNVQMKVPIECAKVWECRDDSCHITVHTVDLETGMQSAYAHYNSVIQFMGDDSNCDWSLYDQDGESDDEENDSEDLEEDADDSNEDSKDSNEGSDDETPDDEQSEEVGDSDEQ</sequence>
<proteinExistence type="predicted"/>
<dbReference type="InterPro" id="IPR014867">
    <property type="entry name" value="Spore_coat_CotH_CotH2/3/7"/>
</dbReference>
<dbReference type="Pfam" id="PF08757">
    <property type="entry name" value="CotH"/>
    <property type="match status" value="1"/>
</dbReference>
<dbReference type="RefSeq" id="XP_014161650.1">
    <property type="nucleotide sequence ID" value="XM_014306175.1"/>
</dbReference>
<feature type="signal peptide" evidence="2">
    <location>
        <begin position="1"/>
        <end position="22"/>
    </location>
</feature>
<evidence type="ECO:0000256" key="1">
    <source>
        <dbReference type="SAM" id="MobiDB-lite"/>
    </source>
</evidence>
<keyword evidence="4" id="KW-1185">Reference proteome</keyword>
<accession>A0A0L0GHD2</accession>
<dbReference type="EMBL" id="KQ241600">
    <property type="protein sequence ID" value="KNC87748.1"/>
    <property type="molecule type" value="Genomic_DNA"/>
</dbReference>
<dbReference type="AlphaFoldDB" id="A0A0L0GHD2"/>
<protein>
    <recommendedName>
        <fullName evidence="5">LTD domain-containing protein</fullName>
    </recommendedName>
</protein>
<evidence type="ECO:0008006" key="5">
    <source>
        <dbReference type="Google" id="ProtNLM"/>
    </source>
</evidence>
<dbReference type="InterPro" id="IPR036415">
    <property type="entry name" value="Lamin_tail_dom_sf"/>
</dbReference>
<keyword evidence="2" id="KW-0732">Signal</keyword>
<feature type="chain" id="PRO_5005539476" description="LTD domain-containing protein" evidence="2">
    <location>
        <begin position="23"/>
        <end position="976"/>
    </location>
</feature>
<evidence type="ECO:0000313" key="3">
    <source>
        <dbReference type="EMBL" id="KNC87748.1"/>
    </source>
</evidence>
<dbReference type="Proteomes" id="UP000054560">
    <property type="component" value="Unassembled WGS sequence"/>
</dbReference>
<organism evidence="3 4">
    <name type="scientific">Sphaeroforma arctica JP610</name>
    <dbReference type="NCBI Taxonomy" id="667725"/>
    <lineage>
        <taxon>Eukaryota</taxon>
        <taxon>Ichthyosporea</taxon>
        <taxon>Ichthyophonida</taxon>
        <taxon>Sphaeroforma</taxon>
    </lineage>
</organism>